<proteinExistence type="predicted"/>
<accession>B4IDG4</accession>
<organism evidence="3">
    <name type="scientific">Drosophila sechellia</name>
    <name type="common">Fruit fly</name>
    <dbReference type="NCBI Taxonomy" id="7238"/>
    <lineage>
        <taxon>Eukaryota</taxon>
        <taxon>Metazoa</taxon>
        <taxon>Ecdysozoa</taxon>
        <taxon>Arthropoda</taxon>
        <taxon>Hexapoda</taxon>
        <taxon>Insecta</taxon>
        <taxon>Pterygota</taxon>
        <taxon>Neoptera</taxon>
        <taxon>Endopterygota</taxon>
        <taxon>Diptera</taxon>
        <taxon>Brachycera</taxon>
        <taxon>Muscomorpha</taxon>
        <taxon>Ephydroidea</taxon>
        <taxon>Drosophilidae</taxon>
        <taxon>Drosophila</taxon>
        <taxon>Sophophora</taxon>
    </lineage>
</organism>
<dbReference type="EMBL" id="CH480830">
    <property type="protein sequence ID" value="EDW45622.1"/>
    <property type="molecule type" value="Genomic_DNA"/>
</dbReference>
<evidence type="ECO:0000313" key="3">
    <source>
        <dbReference type="Proteomes" id="UP000001292"/>
    </source>
</evidence>
<evidence type="ECO:0000313" key="2">
    <source>
        <dbReference type="EMBL" id="EDW45622.1"/>
    </source>
</evidence>
<dbReference type="HOGENOM" id="CLU_1699880_0_0_1"/>
<reference evidence="2 3" key="1">
    <citation type="journal article" date="2007" name="Nature">
        <title>Evolution of genes and genomes on the Drosophila phylogeny.</title>
        <authorList>
            <consortium name="Drosophila 12 Genomes Consortium"/>
            <person name="Clark A.G."/>
            <person name="Eisen M.B."/>
            <person name="Smith D.R."/>
            <person name="Bergman C.M."/>
            <person name="Oliver B."/>
            <person name="Markow T.A."/>
            <person name="Kaufman T.C."/>
            <person name="Kellis M."/>
            <person name="Gelbart W."/>
            <person name="Iyer V.N."/>
            <person name="Pollard D.A."/>
            <person name="Sackton T.B."/>
            <person name="Larracuente A.M."/>
            <person name="Singh N.D."/>
            <person name="Abad J.P."/>
            <person name="Abt D.N."/>
            <person name="Adryan B."/>
            <person name="Aguade M."/>
            <person name="Akashi H."/>
            <person name="Anderson W.W."/>
            <person name="Aquadro C.F."/>
            <person name="Ardell D.H."/>
            <person name="Arguello R."/>
            <person name="Artieri C.G."/>
            <person name="Barbash D.A."/>
            <person name="Barker D."/>
            <person name="Barsanti P."/>
            <person name="Batterham P."/>
            <person name="Batzoglou S."/>
            <person name="Begun D."/>
            <person name="Bhutkar A."/>
            <person name="Blanco E."/>
            <person name="Bosak S.A."/>
            <person name="Bradley R.K."/>
            <person name="Brand A.D."/>
            <person name="Brent M.R."/>
            <person name="Brooks A.N."/>
            <person name="Brown R.H."/>
            <person name="Butlin R.K."/>
            <person name="Caggese C."/>
            <person name="Calvi B.R."/>
            <person name="Bernardo de Carvalho A."/>
            <person name="Caspi A."/>
            <person name="Castrezana S."/>
            <person name="Celniker S.E."/>
            <person name="Chang J.L."/>
            <person name="Chapple C."/>
            <person name="Chatterji S."/>
            <person name="Chinwalla A."/>
            <person name="Civetta A."/>
            <person name="Clifton S.W."/>
            <person name="Comeron J.M."/>
            <person name="Costello J.C."/>
            <person name="Coyne J.A."/>
            <person name="Daub J."/>
            <person name="David R.G."/>
            <person name="Delcher A.L."/>
            <person name="Delehaunty K."/>
            <person name="Do C.B."/>
            <person name="Ebling H."/>
            <person name="Edwards K."/>
            <person name="Eickbush T."/>
            <person name="Evans J.D."/>
            <person name="Filipski A."/>
            <person name="Findeiss S."/>
            <person name="Freyhult E."/>
            <person name="Fulton L."/>
            <person name="Fulton R."/>
            <person name="Garcia A.C."/>
            <person name="Gardiner A."/>
            <person name="Garfield D.A."/>
            <person name="Garvin B.E."/>
            <person name="Gibson G."/>
            <person name="Gilbert D."/>
            <person name="Gnerre S."/>
            <person name="Godfrey J."/>
            <person name="Good R."/>
            <person name="Gotea V."/>
            <person name="Gravely B."/>
            <person name="Greenberg A.J."/>
            <person name="Griffiths-Jones S."/>
            <person name="Gross S."/>
            <person name="Guigo R."/>
            <person name="Gustafson E.A."/>
            <person name="Haerty W."/>
            <person name="Hahn M.W."/>
            <person name="Halligan D.L."/>
            <person name="Halpern A.L."/>
            <person name="Halter G.M."/>
            <person name="Han M.V."/>
            <person name="Heger A."/>
            <person name="Hillier L."/>
            <person name="Hinrichs A.S."/>
            <person name="Holmes I."/>
            <person name="Hoskins R.A."/>
            <person name="Hubisz M.J."/>
            <person name="Hultmark D."/>
            <person name="Huntley M.A."/>
            <person name="Jaffe D.B."/>
            <person name="Jagadeeshan S."/>
            <person name="Jeck W.R."/>
            <person name="Johnson J."/>
            <person name="Jones C.D."/>
            <person name="Jordan W.C."/>
            <person name="Karpen G.H."/>
            <person name="Kataoka E."/>
            <person name="Keightley P.D."/>
            <person name="Kheradpour P."/>
            <person name="Kirkness E.F."/>
            <person name="Koerich L.B."/>
            <person name="Kristiansen K."/>
            <person name="Kudrna D."/>
            <person name="Kulathinal R.J."/>
            <person name="Kumar S."/>
            <person name="Kwok R."/>
            <person name="Lander E."/>
            <person name="Langley C.H."/>
            <person name="Lapoint R."/>
            <person name="Lazzaro B.P."/>
            <person name="Lee S.J."/>
            <person name="Levesque L."/>
            <person name="Li R."/>
            <person name="Lin C.F."/>
            <person name="Lin M.F."/>
            <person name="Lindblad-Toh K."/>
            <person name="Llopart A."/>
            <person name="Long M."/>
            <person name="Low L."/>
            <person name="Lozovsky E."/>
            <person name="Lu J."/>
            <person name="Luo M."/>
            <person name="Machado C.A."/>
            <person name="Makalowski W."/>
            <person name="Marzo M."/>
            <person name="Matsuda M."/>
            <person name="Matzkin L."/>
            <person name="McAllister B."/>
            <person name="McBride C.S."/>
            <person name="McKernan B."/>
            <person name="McKernan K."/>
            <person name="Mendez-Lago M."/>
            <person name="Minx P."/>
            <person name="Mollenhauer M.U."/>
            <person name="Montooth K."/>
            <person name="Mount S.M."/>
            <person name="Mu X."/>
            <person name="Myers E."/>
            <person name="Negre B."/>
            <person name="Newfeld S."/>
            <person name="Nielsen R."/>
            <person name="Noor M.A."/>
            <person name="O'Grady P."/>
            <person name="Pachter L."/>
            <person name="Papaceit M."/>
            <person name="Parisi M.J."/>
            <person name="Parisi M."/>
            <person name="Parts L."/>
            <person name="Pedersen J.S."/>
            <person name="Pesole G."/>
            <person name="Phillippy A.M."/>
            <person name="Ponting C.P."/>
            <person name="Pop M."/>
            <person name="Porcelli D."/>
            <person name="Powell J.R."/>
            <person name="Prohaska S."/>
            <person name="Pruitt K."/>
            <person name="Puig M."/>
            <person name="Quesneville H."/>
            <person name="Ram K.R."/>
            <person name="Rand D."/>
            <person name="Rasmussen M.D."/>
            <person name="Reed L.K."/>
            <person name="Reenan R."/>
            <person name="Reily A."/>
            <person name="Remington K.A."/>
            <person name="Rieger T.T."/>
            <person name="Ritchie M.G."/>
            <person name="Robin C."/>
            <person name="Rogers Y.H."/>
            <person name="Rohde C."/>
            <person name="Rozas J."/>
            <person name="Rubenfield M.J."/>
            <person name="Ruiz A."/>
            <person name="Russo S."/>
            <person name="Salzberg S.L."/>
            <person name="Sanchez-Gracia A."/>
            <person name="Saranga D.J."/>
            <person name="Sato H."/>
            <person name="Schaeffer S.W."/>
            <person name="Schatz M.C."/>
            <person name="Schlenke T."/>
            <person name="Schwartz R."/>
            <person name="Segarra C."/>
            <person name="Singh R.S."/>
            <person name="Sirot L."/>
            <person name="Sirota M."/>
            <person name="Sisneros N.B."/>
            <person name="Smith C.D."/>
            <person name="Smith T.F."/>
            <person name="Spieth J."/>
            <person name="Stage D.E."/>
            <person name="Stark A."/>
            <person name="Stephan W."/>
            <person name="Strausberg R.L."/>
            <person name="Strempel S."/>
            <person name="Sturgill D."/>
            <person name="Sutton G."/>
            <person name="Sutton G.G."/>
            <person name="Tao W."/>
            <person name="Teichmann S."/>
            <person name="Tobari Y.N."/>
            <person name="Tomimura Y."/>
            <person name="Tsolas J.M."/>
            <person name="Valente V.L."/>
            <person name="Venter E."/>
            <person name="Venter J.C."/>
            <person name="Vicario S."/>
            <person name="Vieira F.G."/>
            <person name="Vilella A.J."/>
            <person name="Villasante A."/>
            <person name="Walenz B."/>
            <person name="Wang J."/>
            <person name="Wasserman M."/>
            <person name="Watts T."/>
            <person name="Wilson D."/>
            <person name="Wilson R.K."/>
            <person name="Wing R.A."/>
            <person name="Wolfner M.F."/>
            <person name="Wong A."/>
            <person name="Wong G.K."/>
            <person name="Wu C.I."/>
            <person name="Wu G."/>
            <person name="Yamamoto D."/>
            <person name="Yang H.P."/>
            <person name="Yang S.P."/>
            <person name="Yorke J.A."/>
            <person name="Yoshida K."/>
            <person name="Zdobnov E."/>
            <person name="Zhang P."/>
            <person name="Zhang Y."/>
            <person name="Zimin A.V."/>
            <person name="Baldwin J."/>
            <person name="Abdouelleil A."/>
            <person name="Abdulkadir J."/>
            <person name="Abebe A."/>
            <person name="Abera B."/>
            <person name="Abreu J."/>
            <person name="Acer S.C."/>
            <person name="Aftuck L."/>
            <person name="Alexander A."/>
            <person name="An P."/>
            <person name="Anderson E."/>
            <person name="Anderson S."/>
            <person name="Arachi H."/>
            <person name="Azer M."/>
            <person name="Bachantsang P."/>
            <person name="Barry A."/>
            <person name="Bayul T."/>
            <person name="Berlin A."/>
            <person name="Bessette D."/>
            <person name="Bloom T."/>
            <person name="Blye J."/>
            <person name="Boguslavskiy L."/>
            <person name="Bonnet C."/>
            <person name="Boukhgalter B."/>
            <person name="Bourzgui I."/>
            <person name="Brown A."/>
            <person name="Cahill P."/>
            <person name="Channer S."/>
            <person name="Cheshatsang Y."/>
            <person name="Chuda L."/>
            <person name="Citroen M."/>
            <person name="Collymore A."/>
            <person name="Cooke P."/>
            <person name="Costello M."/>
            <person name="D'Aco K."/>
            <person name="Daza R."/>
            <person name="De Haan G."/>
            <person name="DeGray S."/>
            <person name="DeMaso C."/>
            <person name="Dhargay N."/>
            <person name="Dooley K."/>
            <person name="Dooley E."/>
            <person name="Doricent M."/>
            <person name="Dorje P."/>
            <person name="Dorjee K."/>
            <person name="Dupes A."/>
            <person name="Elong R."/>
            <person name="Falk J."/>
            <person name="Farina A."/>
            <person name="Faro S."/>
            <person name="Ferguson D."/>
            <person name="Fisher S."/>
            <person name="Foley C.D."/>
            <person name="Franke A."/>
            <person name="Friedrich D."/>
            <person name="Gadbois L."/>
            <person name="Gearin G."/>
            <person name="Gearin C.R."/>
            <person name="Giannoukos G."/>
            <person name="Goode T."/>
            <person name="Graham J."/>
            <person name="Grandbois E."/>
            <person name="Grewal S."/>
            <person name="Gyaltsen K."/>
            <person name="Hafez N."/>
            <person name="Hagos B."/>
            <person name="Hall J."/>
            <person name="Henson C."/>
            <person name="Hollinger A."/>
            <person name="Honan T."/>
            <person name="Huard M.D."/>
            <person name="Hughes L."/>
            <person name="Hurhula B."/>
            <person name="Husby M.E."/>
            <person name="Kamat A."/>
            <person name="Kanga B."/>
            <person name="Kashin S."/>
            <person name="Khazanovich D."/>
            <person name="Kisner P."/>
            <person name="Lance K."/>
            <person name="Lara M."/>
            <person name="Lee W."/>
            <person name="Lennon N."/>
            <person name="Letendre F."/>
            <person name="LeVine R."/>
            <person name="Lipovsky A."/>
            <person name="Liu X."/>
            <person name="Liu J."/>
            <person name="Liu S."/>
            <person name="Lokyitsang T."/>
            <person name="Lokyitsang Y."/>
            <person name="Lubonja R."/>
            <person name="Lui A."/>
            <person name="MacDonald P."/>
            <person name="Magnisalis V."/>
            <person name="Maru K."/>
            <person name="Matthews C."/>
            <person name="McCusker W."/>
            <person name="McDonough S."/>
            <person name="Mehta T."/>
            <person name="Meldrim J."/>
            <person name="Meneus L."/>
            <person name="Mihai O."/>
            <person name="Mihalev A."/>
            <person name="Mihova T."/>
            <person name="Mittelman R."/>
            <person name="Mlenga V."/>
            <person name="Montmayeur A."/>
            <person name="Mulrain L."/>
            <person name="Navidi A."/>
            <person name="Naylor J."/>
            <person name="Negash T."/>
            <person name="Nguyen T."/>
            <person name="Nguyen N."/>
            <person name="Nicol R."/>
            <person name="Norbu C."/>
            <person name="Norbu N."/>
            <person name="Novod N."/>
            <person name="O'Neill B."/>
            <person name="Osman S."/>
            <person name="Markiewicz E."/>
            <person name="Oyono O.L."/>
            <person name="Patti C."/>
            <person name="Phunkhang P."/>
            <person name="Pierre F."/>
            <person name="Priest M."/>
            <person name="Raghuraman S."/>
            <person name="Rege F."/>
            <person name="Reyes R."/>
            <person name="Rise C."/>
            <person name="Rogov P."/>
            <person name="Ross K."/>
            <person name="Ryan E."/>
            <person name="Settipalli S."/>
            <person name="Shea T."/>
            <person name="Sherpa N."/>
            <person name="Shi L."/>
            <person name="Shih D."/>
            <person name="Sparrow T."/>
            <person name="Spaulding J."/>
            <person name="Stalker J."/>
            <person name="Stange-Thomann N."/>
            <person name="Stavropoulos S."/>
            <person name="Stone C."/>
            <person name="Strader C."/>
            <person name="Tesfaye S."/>
            <person name="Thomson T."/>
            <person name="Thoulutsang Y."/>
            <person name="Thoulutsang D."/>
            <person name="Topham K."/>
            <person name="Topping I."/>
            <person name="Tsamla T."/>
            <person name="Vassiliev H."/>
            <person name="Vo A."/>
            <person name="Wangchuk T."/>
            <person name="Wangdi T."/>
            <person name="Weiand M."/>
            <person name="Wilkinson J."/>
            <person name="Wilson A."/>
            <person name="Yadav S."/>
            <person name="Young G."/>
            <person name="Yu Q."/>
            <person name="Zembek L."/>
            <person name="Zhong D."/>
            <person name="Zimmer A."/>
            <person name="Zwirko Z."/>
            <person name="Jaffe D.B."/>
            <person name="Alvarez P."/>
            <person name="Brockman W."/>
            <person name="Butler J."/>
            <person name="Chin C."/>
            <person name="Gnerre S."/>
            <person name="Grabherr M."/>
            <person name="Kleber M."/>
            <person name="Mauceli E."/>
            <person name="MacCallum I."/>
        </authorList>
    </citation>
    <scope>NUCLEOTIDE SEQUENCE [LARGE SCALE GENOMIC DNA]</scope>
    <source>
        <strain evidence="3">Rob3c / Tucson 14021-0248.25</strain>
    </source>
</reference>
<name>B4IDG4_DROSE</name>
<feature type="non-terminal residue" evidence="2">
    <location>
        <position position="1"/>
    </location>
</feature>
<feature type="region of interest" description="Disordered" evidence="1">
    <location>
        <begin position="91"/>
        <end position="113"/>
    </location>
</feature>
<sequence length="155" mass="17612">RQRLAATATSQQHATRYSNCNNNNCLFVIPAHTLSHFSVGGLNCNSLFAHRLSLHNALFFCARRRKTKPYFAYDVAAAVVAVMLSQCSRGRSRMTTKNGNNKDNEKRTTNNEAGMLQATIKEQPRMRWSRHDEEPSLYRRHICISASVAYLYSSI</sequence>
<keyword evidence="3" id="KW-1185">Reference proteome</keyword>
<evidence type="ECO:0000256" key="1">
    <source>
        <dbReference type="SAM" id="MobiDB-lite"/>
    </source>
</evidence>
<dbReference type="Proteomes" id="UP000001292">
    <property type="component" value="Unassembled WGS sequence"/>
</dbReference>
<gene>
    <name evidence="2" type="primary">Dsec\GM11370</name>
    <name evidence="2" type="ORF">Dsec_GM11370</name>
</gene>
<protein>
    <submittedName>
        <fullName evidence="2">GM11370</fullName>
    </submittedName>
</protein>
<dbReference type="AlphaFoldDB" id="B4IDG4"/>
<feature type="compositionally biased region" description="Basic and acidic residues" evidence="1">
    <location>
        <begin position="100"/>
        <end position="109"/>
    </location>
</feature>